<evidence type="ECO:0000256" key="3">
    <source>
        <dbReference type="ARBA" id="ARBA00022801"/>
    </source>
</evidence>
<protein>
    <submittedName>
        <fullName evidence="5">Putative trehalose-phosphate phosphatase D</fullName>
    </submittedName>
</protein>
<dbReference type="InterPro" id="IPR044651">
    <property type="entry name" value="OTSB-like"/>
</dbReference>
<dbReference type="PANTHER" id="PTHR43768:SF3">
    <property type="entry name" value="TREHALOSE 6-PHOSPHATE PHOSPHATASE"/>
    <property type="match status" value="1"/>
</dbReference>
<sequence length="78" mass="8794">MGAAAPHCPCVVPLLHPTIEWNKGTALEFLLESLGYAYSNEVFPVYIGDDRTDEDAFKIKEFLQHLVVEWKKSLLQGC</sequence>
<comment type="cofactor">
    <cofactor evidence="2">
        <name>a divalent metal cation</name>
        <dbReference type="ChEBI" id="CHEBI:60240"/>
    </cofactor>
</comment>
<evidence type="ECO:0000313" key="6">
    <source>
        <dbReference type="Proteomes" id="UP000516437"/>
    </source>
</evidence>
<reference evidence="5 6" key="1">
    <citation type="journal article" date="2019" name="Plant Biotechnol. J.">
        <title>The red bayberry genome and genetic basis of sex determination.</title>
        <authorList>
            <person name="Jia H.M."/>
            <person name="Jia H.J."/>
            <person name="Cai Q.L."/>
            <person name="Wang Y."/>
            <person name="Zhao H.B."/>
            <person name="Yang W.F."/>
            <person name="Wang G.Y."/>
            <person name="Li Y.H."/>
            <person name="Zhan D.L."/>
            <person name="Shen Y.T."/>
            <person name="Niu Q.F."/>
            <person name="Chang L."/>
            <person name="Qiu J."/>
            <person name="Zhao L."/>
            <person name="Xie H.B."/>
            <person name="Fu W.Y."/>
            <person name="Jin J."/>
            <person name="Li X.W."/>
            <person name="Jiao Y."/>
            <person name="Zhou C.C."/>
            <person name="Tu T."/>
            <person name="Chai C.Y."/>
            <person name="Gao J.L."/>
            <person name="Fan L.J."/>
            <person name="van de Weg E."/>
            <person name="Wang J.Y."/>
            <person name="Gao Z.S."/>
        </authorList>
    </citation>
    <scope>NUCLEOTIDE SEQUENCE [LARGE SCALE GENOMIC DNA]</scope>
    <source>
        <tissue evidence="5">Leaves</tissue>
    </source>
</reference>
<evidence type="ECO:0000256" key="4">
    <source>
        <dbReference type="ARBA" id="ARBA00025274"/>
    </source>
</evidence>
<dbReference type="InterPro" id="IPR036412">
    <property type="entry name" value="HAD-like_sf"/>
</dbReference>
<organism evidence="5 6">
    <name type="scientific">Morella rubra</name>
    <name type="common">Chinese bayberry</name>
    <dbReference type="NCBI Taxonomy" id="262757"/>
    <lineage>
        <taxon>Eukaryota</taxon>
        <taxon>Viridiplantae</taxon>
        <taxon>Streptophyta</taxon>
        <taxon>Embryophyta</taxon>
        <taxon>Tracheophyta</taxon>
        <taxon>Spermatophyta</taxon>
        <taxon>Magnoliopsida</taxon>
        <taxon>eudicotyledons</taxon>
        <taxon>Gunneridae</taxon>
        <taxon>Pentapetalae</taxon>
        <taxon>rosids</taxon>
        <taxon>fabids</taxon>
        <taxon>Fagales</taxon>
        <taxon>Myricaceae</taxon>
        <taxon>Morella</taxon>
    </lineage>
</organism>
<dbReference type="AlphaFoldDB" id="A0A6A1WT18"/>
<keyword evidence="3" id="KW-0378">Hydrolase</keyword>
<dbReference type="GO" id="GO:0005992">
    <property type="term" value="P:trehalose biosynthetic process"/>
    <property type="evidence" value="ECO:0007669"/>
    <property type="project" value="InterPro"/>
</dbReference>
<comment type="function">
    <text evidence="4">Removes the phosphate from trehalose 6-phosphate to produce free trehalose. Trehalose accumulation in plant may improve abiotic stress tolerance.</text>
</comment>
<dbReference type="Pfam" id="PF02358">
    <property type="entry name" value="Trehalose_PPase"/>
    <property type="match status" value="1"/>
</dbReference>
<dbReference type="EMBL" id="RXIC02000012">
    <property type="protein sequence ID" value="KAB1228101.1"/>
    <property type="molecule type" value="Genomic_DNA"/>
</dbReference>
<evidence type="ECO:0000256" key="2">
    <source>
        <dbReference type="ARBA" id="ARBA00001968"/>
    </source>
</evidence>
<dbReference type="InterPro" id="IPR023214">
    <property type="entry name" value="HAD_sf"/>
</dbReference>
<dbReference type="GO" id="GO:0004805">
    <property type="term" value="F:trehalose-phosphatase activity"/>
    <property type="evidence" value="ECO:0007669"/>
    <property type="project" value="UniProtKB-EC"/>
</dbReference>
<dbReference type="SUPFAM" id="SSF56784">
    <property type="entry name" value="HAD-like"/>
    <property type="match status" value="1"/>
</dbReference>
<dbReference type="Gene3D" id="3.40.50.1000">
    <property type="entry name" value="HAD superfamily/HAD-like"/>
    <property type="match status" value="1"/>
</dbReference>
<dbReference type="OrthoDB" id="1727354at2759"/>
<name>A0A6A1WT18_9ROSI</name>
<dbReference type="InterPro" id="IPR003337">
    <property type="entry name" value="Trehalose_PPase"/>
</dbReference>
<proteinExistence type="predicted"/>
<evidence type="ECO:0000313" key="5">
    <source>
        <dbReference type="EMBL" id="KAB1228101.1"/>
    </source>
</evidence>
<comment type="caution">
    <text evidence="5">The sequence shown here is derived from an EMBL/GenBank/DDBJ whole genome shotgun (WGS) entry which is preliminary data.</text>
</comment>
<dbReference type="Proteomes" id="UP000516437">
    <property type="component" value="Unassembled WGS sequence"/>
</dbReference>
<dbReference type="PANTHER" id="PTHR43768">
    <property type="entry name" value="TREHALOSE 6-PHOSPHATE PHOSPHATASE"/>
    <property type="match status" value="1"/>
</dbReference>
<evidence type="ECO:0000256" key="1">
    <source>
        <dbReference type="ARBA" id="ARBA00000500"/>
    </source>
</evidence>
<gene>
    <name evidence="5" type="ORF">CJ030_MR4G013703</name>
</gene>
<comment type="catalytic activity">
    <reaction evidence="1">
        <text>alpha,alpha-trehalose 6-phosphate + H2O = alpha,alpha-trehalose + phosphate</text>
        <dbReference type="Rhea" id="RHEA:23420"/>
        <dbReference type="ChEBI" id="CHEBI:15377"/>
        <dbReference type="ChEBI" id="CHEBI:16551"/>
        <dbReference type="ChEBI" id="CHEBI:43474"/>
        <dbReference type="ChEBI" id="CHEBI:58429"/>
        <dbReference type="EC" id="3.1.3.12"/>
    </reaction>
</comment>
<keyword evidence="6" id="KW-1185">Reference proteome</keyword>
<accession>A0A6A1WT18</accession>